<evidence type="ECO:0000256" key="12">
    <source>
        <dbReference type="ARBA" id="ARBA00034704"/>
    </source>
</evidence>
<comment type="similarity">
    <text evidence="12">Belongs to the TRAFAC class myosin-kinesin ATPase superfamily. Kinesin family. KIN-5/BimC subfamily.</text>
</comment>
<dbReference type="CDD" id="cd01364">
    <property type="entry name" value="KISc_BimC_Eg5"/>
    <property type="match status" value="1"/>
</dbReference>
<dbReference type="InterPro" id="IPR001752">
    <property type="entry name" value="Kinesin_motor_dom"/>
</dbReference>
<keyword evidence="10" id="KW-0206">Cytoskeleton</keyword>
<feature type="region of interest" description="Disordered" evidence="15">
    <location>
        <begin position="952"/>
        <end position="975"/>
    </location>
</feature>
<evidence type="ECO:0000313" key="18">
    <source>
        <dbReference type="Proteomes" id="UP000034680"/>
    </source>
</evidence>
<reference evidence="17 18" key="2">
    <citation type="submission" date="2015-05" db="EMBL/GenBank/DDBJ databases">
        <authorList>
            <person name="Morales-Cruz A."/>
            <person name="Amrine K.C."/>
            <person name="Cantu D."/>
        </authorList>
    </citation>
    <scope>NUCLEOTIDE SEQUENCE [LARGE SCALE GENOMIC DNA]</scope>
    <source>
        <strain evidence="17">DA912</strain>
    </source>
</reference>
<dbReference type="GO" id="GO:0005634">
    <property type="term" value="C:nucleus"/>
    <property type="evidence" value="ECO:0007669"/>
    <property type="project" value="TreeGrafter"/>
</dbReference>
<gene>
    <name evidence="17" type="ORF">UCDDA912_g00770</name>
</gene>
<dbReference type="GO" id="GO:0008017">
    <property type="term" value="F:microtubule binding"/>
    <property type="evidence" value="ECO:0007669"/>
    <property type="project" value="InterPro"/>
</dbReference>
<dbReference type="Pfam" id="PF00225">
    <property type="entry name" value="Kinesin"/>
    <property type="match status" value="1"/>
</dbReference>
<feature type="domain" description="Kinesin motor" evidence="16">
    <location>
        <begin position="17"/>
        <end position="354"/>
    </location>
</feature>
<feature type="region of interest" description="Disordered" evidence="15">
    <location>
        <begin position="925"/>
        <end position="944"/>
    </location>
</feature>
<feature type="region of interest" description="Disordered" evidence="15">
    <location>
        <begin position="987"/>
        <end position="1006"/>
    </location>
</feature>
<keyword evidence="8 14" id="KW-0175">Coiled coil</keyword>
<dbReference type="Gene3D" id="3.40.850.10">
    <property type="entry name" value="Kinesin motor domain"/>
    <property type="match status" value="1"/>
</dbReference>
<evidence type="ECO:0000256" key="14">
    <source>
        <dbReference type="SAM" id="Coils"/>
    </source>
</evidence>
<dbReference type="InterPro" id="IPR036412">
    <property type="entry name" value="HAD-like_sf"/>
</dbReference>
<dbReference type="GO" id="GO:0008574">
    <property type="term" value="F:plus-end-directed microtubule motor activity"/>
    <property type="evidence" value="ECO:0007669"/>
    <property type="project" value="TreeGrafter"/>
</dbReference>
<dbReference type="PRINTS" id="PR00380">
    <property type="entry name" value="KINESINHEAVY"/>
</dbReference>
<dbReference type="OrthoDB" id="3176171at2759"/>
<keyword evidence="5 13" id="KW-0547">Nucleotide-binding</keyword>
<dbReference type="InterPro" id="IPR047241">
    <property type="entry name" value="KIF11-like_kin_motor_dom"/>
</dbReference>
<dbReference type="Pfam" id="PF00702">
    <property type="entry name" value="Hydrolase"/>
    <property type="match status" value="1"/>
</dbReference>
<organism evidence="17 18">
    <name type="scientific">Diaporthe ampelina</name>
    <dbReference type="NCBI Taxonomy" id="1214573"/>
    <lineage>
        <taxon>Eukaryota</taxon>
        <taxon>Fungi</taxon>
        <taxon>Dikarya</taxon>
        <taxon>Ascomycota</taxon>
        <taxon>Pezizomycotina</taxon>
        <taxon>Sordariomycetes</taxon>
        <taxon>Sordariomycetidae</taxon>
        <taxon>Diaporthales</taxon>
        <taxon>Diaporthaceae</taxon>
        <taxon>Diaporthe</taxon>
    </lineage>
</organism>
<dbReference type="GO" id="GO:0072686">
    <property type="term" value="C:mitotic spindle"/>
    <property type="evidence" value="ECO:0007669"/>
    <property type="project" value="TreeGrafter"/>
</dbReference>
<dbReference type="PANTHER" id="PTHR47970">
    <property type="entry name" value="KINESIN-LIKE PROTEIN KIF11"/>
    <property type="match status" value="1"/>
</dbReference>
<protein>
    <submittedName>
        <fullName evidence="17">Putative kinesin-ii 85 kDa subunit</fullName>
    </submittedName>
</protein>
<evidence type="ECO:0000256" key="4">
    <source>
        <dbReference type="ARBA" id="ARBA00022701"/>
    </source>
</evidence>
<keyword evidence="9 13" id="KW-0505">Motor protein</keyword>
<dbReference type="SMART" id="SM00129">
    <property type="entry name" value="KISc"/>
    <property type="match status" value="1"/>
</dbReference>
<evidence type="ECO:0000259" key="16">
    <source>
        <dbReference type="PROSITE" id="PS50067"/>
    </source>
</evidence>
<feature type="compositionally biased region" description="Low complexity" evidence="15">
    <location>
        <begin position="935"/>
        <end position="944"/>
    </location>
</feature>
<keyword evidence="6" id="KW-0498">Mitosis</keyword>
<dbReference type="PANTHER" id="PTHR47970:SF12">
    <property type="entry name" value="KINESIN FAMILY MEMBER 11"/>
    <property type="match status" value="1"/>
</dbReference>
<dbReference type="Proteomes" id="UP000034680">
    <property type="component" value="Unassembled WGS sequence"/>
</dbReference>
<evidence type="ECO:0000256" key="1">
    <source>
        <dbReference type="ARBA" id="ARBA00004245"/>
    </source>
</evidence>
<dbReference type="InterPro" id="IPR027417">
    <property type="entry name" value="P-loop_NTPase"/>
</dbReference>
<evidence type="ECO:0000256" key="2">
    <source>
        <dbReference type="ARBA" id="ARBA00022490"/>
    </source>
</evidence>
<comment type="subcellular location">
    <subcellularLocation>
        <location evidence="1">Cytoplasm</location>
        <location evidence="1">Cytoskeleton</location>
    </subcellularLocation>
</comment>
<dbReference type="GO" id="GO:0051301">
    <property type="term" value="P:cell division"/>
    <property type="evidence" value="ECO:0007669"/>
    <property type="project" value="UniProtKB-KW"/>
</dbReference>
<name>A0A0G2FYI4_9PEZI</name>
<evidence type="ECO:0000256" key="8">
    <source>
        <dbReference type="ARBA" id="ARBA00023054"/>
    </source>
</evidence>
<evidence type="ECO:0000313" key="17">
    <source>
        <dbReference type="EMBL" id="KKY39212.1"/>
    </source>
</evidence>
<dbReference type="GO" id="GO:0007018">
    <property type="term" value="P:microtubule-based movement"/>
    <property type="evidence" value="ECO:0007669"/>
    <property type="project" value="InterPro"/>
</dbReference>
<evidence type="ECO:0000256" key="6">
    <source>
        <dbReference type="ARBA" id="ARBA00022776"/>
    </source>
</evidence>
<evidence type="ECO:0000256" key="13">
    <source>
        <dbReference type="PROSITE-ProRule" id="PRU00283"/>
    </source>
</evidence>
<dbReference type="GO" id="GO:0005524">
    <property type="term" value="F:ATP binding"/>
    <property type="evidence" value="ECO:0007669"/>
    <property type="project" value="UniProtKB-UniRule"/>
</dbReference>
<evidence type="ECO:0000256" key="5">
    <source>
        <dbReference type="ARBA" id="ARBA00022741"/>
    </source>
</evidence>
<dbReference type="SUPFAM" id="SSF52540">
    <property type="entry name" value="P-loop containing nucleoside triphosphate hydrolases"/>
    <property type="match status" value="1"/>
</dbReference>
<keyword evidence="3" id="KW-0132">Cell division</keyword>
<dbReference type="Gene3D" id="3.40.50.1000">
    <property type="entry name" value="HAD superfamily/HAD-like"/>
    <property type="match status" value="1"/>
</dbReference>
<reference evidence="17 18" key="1">
    <citation type="submission" date="2015-05" db="EMBL/GenBank/DDBJ databases">
        <title>Distinctive expansion of gene families associated with plant cell wall degradation and secondary metabolism in the genomes of grapevine trunk pathogens.</title>
        <authorList>
            <person name="Lawrence D.P."/>
            <person name="Travadon R."/>
            <person name="Rolshausen P.E."/>
            <person name="Baumgartner K."/>
        </authorList>
    </citation>
    <scope>NUCLEOTIDE SEQUENCE [LARGE SCALE GENOMIC DNA]</scope>
    <source>
        <strain evidence="17">DA912</strain>
    </source>
</reference>
<dbReference type="FunFam" id="3.40.850.10:FF:000051">
    <property type="entry name" value="Kinesin-like protein bimC"/>
    <property type="match status" value="1"/>
</dbReference>
<dbReference type="GO" id="GO:0000073">
    <property type="term" value="P:initial mitotic spindle pole body separation"/>
    <property type="evidence" value="ECO:0007669"/>
    <property type="project" value="TreeGrafter"/>
</dbReference>
<dbReference type="EMBL" id="LCUC01000030">
    <property type="protein sequence ID" value="KKY39212.1"/>
    <property type="molecule type" value="Genomic_DNA"/>
</dbReference>
<dbReference type="Gene3D" id="1.10.150.750">
    <property type="match status" value="1"/>
</dbReference>
<evidence type="ECO:0000256" key="15">
    <source>
        <dbReference type="SAM" id="MobiDB-lite"/>
    </source>
</evidence>
<sequence>MKRKERDFETDFNVETNITVVVRSRGRSEREVGENSAVVVNTNGVMGQHVELSMGSNALSNKTYAFDRVFSQAADQSMVFDDVVKPILGDMLAGFNCTIFAYGQTGTGKTYTMSGDMTESLGLLAPEAGIIPRVLQSLFNKLDSDGTENCVRCSFIELYNEELRDLLTPDENAKLKIFDDPSKKGHMSTLVQGVEERHITNAAEGIARLQEGSLRRQVAATKCNDLSSRSHTVFTITVHAKRPGGTGDDFISLGKLNLVDLAGSENIQRSGAENKRAAEAGLINKSLLTLGRVINALVDKSSHIPYRESKLTRLLQDSLGGRTKTCIIATISPAKSNLEETISTLDYAFRAKNIRNKPQVNTLINKKALLKEFTAEIEKLKTELIATRLRNGVHLTNEAYEEMTAQSESRRILADEQAAKIVTLESNLRNKVQELFSLTSSFMGLKKEHEGTKAQLDETQGVLDQTELVLAATRKTLAEETQLREAHQKTEEKLTTMGGELITTLKKTVGDVSGLRAKNKRKSDLQDLNRSTWAMSQSQVSDVTELVESRVQEFRNDQESHISGVSQRMQDFVREELQKLSATQSFLDENLEKFVVSRDDLVEQKQRSKDDMDNVLEDIKVVRDNIKERVGQSLQAIAAAAERIAADVMSELDTFHSHLHASYSSLGKDFKSIFEDLLRHLSVQRGESASLRKQLEDASQAMLRSNESTSAQIETVVNEERRQAAEDRQQLLAQITTLVNAHAEQQETRLAGKAARIQDRVNGAVETFEGQVTAYSTGMDAWDSNEDKLLHDVSQSRDVLKTKLQDDWNAANDHSTSIQNTTKSVHAETVLDASFSNISSHYKETFDRVQDLGEKMGTDIENLQEDLEPLDDSLCQPLSKLREDISSTALREYEPTGETPKRVQYHYPTELPRTAAHDVLIAGIPDAPLQTPSRPTATPNKAATPAHTIFNDLDSSEGAKSPSRPASSDSATNPLSQSLREVNANLTTSGPIFDPTASEMSALPPADDNTVPLVKKSMSRIPSKQIKKVHLDGVENMPPSEFSQNNTKDLTKFKALSFDCYGTLIEWEPGLIEALQPVVSKLPADHPYAKDPKLALLRFDEFSNELEHKQPTLKYDLNLTTSLEKLAADVGLPEGSLSRDDLDALARGPGRWPVFADTIEALRTLKRHYKLIILSNIDNANIEATTSGPLSAVPFDAVYTAQEIGSYKPAAANFEYLFRRARDELGVDAGPGREGLLHVARSLVVDHSAAKALGFSSCWISRGGERKEGQGIGGDYEEMVREGKVSFQWRFDTLGDFAREVAKQFGDE</sequence>
<evidence type="ECO:0000256" key="7">
    <source>
        <dbReference type="ARBA" id="ARBA00022840"/>
    </source>
</evidence>
<dbReference type="PROSITE" id="PS00411">
    <property type="entry name" value="KINESIN_MOTOR_1"/>
    <property type="match status" value="1"/>
</dbReference>
<keyword evidence="11" id="KW-0131">Cell cycle</keyword>
<dbReference type="PROSITE" id="PS50067">
    <property type="entry name" value="KINESIN_MOTOR_2"/>
    <property type="match status" value="1"/>
</dbReference>
<dbReference type="InterPro" id="IPR023214">
    <property type="entry name" value="HAD_sf"/>
</dbReference>
<dbReference type="GO" id="GO:0005876">
    <property type="term" value="C:spindle microtubule"/>
    <property type="evidence" value="ECO:0007669"/>
    <property type="project" value="TreeGrafter"/>
</dbReference>
<accession>A0A0G2FYI4</accession>
<proteinExistence type="inferred from homology"/>
<dbReference type="STRING" id="1214573.A0A0G2FYI4"/>
<feature type="binding site" evidence="13">
    <location>
        <begin position="103"/>
        <end position="110"/>
    </location>
    <ligand>
        <name>ATP</name>
        <dbReference type="ChEBI" id="CHEBI:30616"/>
    </ligand>
</feature>
<dbReference type="SUPFAM" id="SSF56784">
    <property type="entry name" value="HAD-like"/>
    <property type="match status" value="1"/>
</dbReference>
<dbReference type="InterPro" id="IPR036961">
    <property type="entry name" value="Kinesin_motor_dom_sf"/>
</dbReference>
<keyword evidence="4" id="KW-0493">Microtubule</keyword>
<comment type="caution">
    <text evidence="17">The sequence shown here is derived from an EMBL/GenBank/DDBJ whole genome shotgun (WGS) entry which is preliminary data.</text>
</comment>
<keyword evidence="2" id="KW-0963">Cytoplasm</keyword>
<feature type="compositionally biased region" description="Polar residues" evidence="15">
    <location>
        <begin position="964"/>
        <end position="975"/>
    </location>
</feature>
<keyword evidence="7 13" id="KW-0067">ATP-binding</keyword>
<keyword evidence="18" id="KW-1185">Reference proteome</keyword>
<dbReference type="InterPro" id="IPR019821">
    <property type="entry name" value="Kinesin_motor_CS"/>
</dbReference>
<dbReference type="InterPro" id="IPR047149">
    <property type="entry name" value="KIF11-like"/>
</dbReference>
<evidence type="ECO:0000256" key="10">
    <source>
        <dbReference type="ARBA" id="ARBA00023212"/>
    </source>
</evidence>
<feature type="coiled-coil region" evidence="14">
    <location>
        <begin position="363"/>
        <end position="390"/>
    </location>
</feature>
<evidence type="ECO:0000256" key="3">
    <source>
        <dbReference type="ARBA" id="ARBA00022618"/>
    </source>
</evidence>
<evidence type="ECO:0000256" key="11">
    <source>
        <dbReference type="ARBA" id="ARBA00023306"/>
    </source>
</evidence>
<evidence type="ECO:0000256" key="9">
    <source>
        <dbReference type="ARBA" id="ARBA00023175"/>
    </source>
</evidence>